<dbReference type="Proteomes" id="UP001184861">
    <property type="component" value="Unassembled WGS sequence"/>
</dbReference>
<dbReference type="AlphaFoldDB" id="A0AAE3YDR5"/>
<feature type="signal peptide" evidence="1">
    <location>
        <begin position="1"/>
        <end position="18"/>
    </location>
</feature>
<protein>
    <submittedName>
        <fullName evidence="2">Uncharacterized protein</fullName>
    </submittedName>
</protein>
<proteinExistence type="predicted"/>
<feature type="chain" id="PRO_5042175590" evidence="1">
    <location>
        <begin position="19"/>
        <end position="242"/>
    </location>
</feature>
<evidence type="ECO:0000256" key="1">
    <source>
        <dbReference type="SAM" id="SignalP"/>
    </source>
</evidence>
<evidence type="ECO:0000313" key="3">
    <source>
        <dbReference type="Proteomes" id="UP001184861"/>
    </source>
</evidence>
<name>A0AAE3YDR5_9FLAO</name>
<reference evidence="2" key="1">
    <citation type="submission" date="2023-07" db="EMBL/GenBank/DDBJ databases">
        <title>Sorghum-associated microbial communities from plants grown in Nebraska, USA.</title>
        <authorList>
            <person name="Schachtman D."/>
        </authorList>
    </citation>
    <scope>NUCLEOTIDE SEQUENCE</scope>
    <source>
        <strain evidence="2">DS2360</strain>
    </source>
</reference>
<gene>
    <name evidence="2" type="ORF">J2787_003667</name>
</gene>
<evidence type="ECO:0000313" key="2">
    <source>
        <dbReference type="EMBL" id="MDR6528248.1"/>
    </source>
</evidence>
<keyword evidence="1" id="KW-0732">Signal</keyword>
<comment type="caution">
    <text evidence="2">The sequence shown here is derived from an EMBL/GenBank/DDBJ whole genome shotgun (WGS) entry which is preliminary data.</text>
</comment>
<organism evidence="2 3">
    <name type="scientific">Chryseobacterium rhizosphaerae</name>
    <dbReference type="NCBI Taxonomy" id="395937"/>
    <lineage>
        <taxon>Bacteria</taxon>
        <taxon>Pseudomonadati</taxon>
        <taxon>Bacteroidota</taxon>
        <taxon>Flavobacteriia</taxon>
        <taxon>Flavobacteriales</taxon>
        <taxon>Weeksellaceae</taxon>
        <taxon>Chryseobacterium group</taxon>
        <taxon>Chryseobacterium</taxon>
    </lineage>
</organism>
<sequence length="242" mass="27854">MKTLIIMIMLGVSLPSLAQTDTISNKQLKKMYYDHIGFLIGKKSDILKDNTISNYDLKNVIALKQNEYEFISQIKDTVERKRIMAEETRELSMLKANYINKAYVSGYIKGTVNDFEIYNANLDSLKSIKGLEPCPKCAISRKVKFIVLKSENNKIDTLKCAVLKYTKVGFQNRKLSETEFNSFPCDDIRELSLSGSYGKNIIEIFFEEKKYRKEFILTAGRSANDICILPIVLDKKYLIYDN</sequence>
<accession>A0AAE3YDR5</accession>
<dbReference type="EMBL" id="JAVDQY010000004">
    <property type="protein sequence ID" value="MDR6528248.1"/>
    <property type="molecule type" value="Genomic_DNA"/>
</dbReference>
<dbReference type="RefSeq" id="WP_047489477.1">
    <property type="nucleotide sequence ID" value="NZ_JAVDQY010000004.1"/>
</dbReference>